<dbReference type="PROSITE" id="PS50102">
    <property type="entry name" value="RRM"/>
    <property type="match status" value="1"/>
</dbReference>
<feature type="compositionally biased region" description="Low complexity" evidence="3">
    <location>
        <begin position="203"/>
        <end position="213"/>
    </location>
</feature>
<feature type="region of interest" description="Disordered" evidence="3">
    <location>
        <begin position="132"/>
        <end position="167"/>
    </location>
</feature>
<comment type="caution">
    <text evidence="5">The sequence shown here is derived from an EMBL/GenBank/DDBJ whole genome shotgun (WGS) entry which is preliminary data.</text>
</comment>
<sequence length="279" mass="30712">MDESTTTATTTALNIQSGSRVLISGLPSDVTGSQLHELFDQTVSQVNKVEVYCDQSGTSRGIALIEFDSLDSALRSHQQFHGKLIDRVSTITVEIVAVPASPAILEPAVPQNPIQPVRTTTIKPAAHYNQQPQQKLPIDHHQQQPIPSAPRNKNYQNHRPPPPSKLSLKQRLALPTYISLSLYIHLLVSSERRPPPPRRFLFNTPANNTPTTTKKARLMMITEAAPGKGGLKNSFSSPKTNNQNNKFKSAGNNSLKQKIKPFPSHGNSTHKKPKHSIVN</sequence>
<evidence type="ECO:0000256" key="3">
    <source>
        <dbReference type="SAM" id="MobiDB-lite"/>
    </source>
</evidence>
<dbReference type="InterPro" id="IPR000504">
    <property type="entry name" value="RRM_dom"/>
</dbReference>
<evidence type="ECO:0000256" key="1">
    <source>
        <dbReference type="ARBA" id="ARBA00022884"/>
    </source>
</evidence>
<dbReference type="InterPro" id="IPR012677">
    <property type="entry name" value="Nucleotide-bd_a/b_plait_sf"/>
</dbReference>
<dbReference type="SUPFAM" id="SSF54928">
    <property type="entry name" value="RNA-binding domain, RBD"/>
    <property type="match status" value="1"/>
</dbReference>
<name>A0A2S4VUN2_9BASI</name>
<feature type="compositionally biased region" description="Basic residues" evidence="3">
    <location>
        <begin position="268"/>
        <end position="279"/>
    </location>
</feature>
<dbReference type="PANTHER" id="PTHR19965:SF35">
    <property type="entry name" value="RNA ANNEALING PROTEIN YRA1"/>
    <property type="match status" value="1"/>
</dbReference>
<dbReference type="VEuPathDB" id="FungiDB:PSHT_09605"/>
<proteinExistence type="predicted"/>
<feature type="compositionally biased region" description="Polar residues" evidence="3">
    <location>
        <begin position="233"/>
        <end position="256"/>
    </location>
</feature>
<dbReference type="AlphaFoldDB" id="A0A2S4VUN2"/>
<reference evidence="5" key="1">
    <citation type="submission" date="2017-12" db="EMBL/GenBank/DDBJ databases">
        <title>Gene loss provides genomic basis for host adaptation in cereal stripe rust fungi.</title>
        <authorList>
            <person name="Xia C."/>
        </authorList>
    </citation>
    <scope>NUCLEOTIDE SEQUENCE [LARGE SCALE GENOMIC DNA]</scope>
    <source>
        <strain evidence="5">93-210</strain>
    </source>
</reference>
<dbReference type="Proteomes" id="UP000239156">
    <property type="component" value="Unassembled WGS sequence"/>
</dbReference>
<accession>A0A2S4VUN2</accession>
<dbReference type="Gene3D" id="3.30.70.330">
    <property type="match status" value="1"/>
</dbReference>
<protein>
    <recommendedName>
        <fullName evidence="4">RRM domain-containing protein</fullName>
    </recommendedName>
</protein>
<dbReference type="InterPro" id="IPR051229">
    <property type="entry name" value="ALYREF_mRNA_export"/>
</dbReference>
<keyword evidence="1 2" id="KW-0694">RNA-binding</keyword>
<dbReference type="SMART" id="SM00360">
    <property type="entry name" value="RRM"/>
    <property type="match status" value="1"/>
</dbReference>
<dbReference type="GO" id="GO:0005634">
    <property type="term" value="C:nucleus"/>
    <property type="evidence" value="ECO:0007669"/>
    <property type="project" value="TreeGrafter"/>
</dbReference>
<evidence type="ECO:0000259" key="4">
    <source>
        <dbReference type="PROSITE" id="PS50102"/>
    </source>
</evidence>
<feature type="region of interest" description="Disordered" evidence="3">
    <location>
        <begin position="226"/>
        <end position="279"/>
    </location>
</feature>
<keyword evidence="6" id="KW-1185">Reference proteome</keyword>
<dbReference type="InterPro" id="IPR035979">
    <property type="entry name" value="RBD_domain_sf"/>
</dbReference>
<evidence type="ECO:0000313" key="6">
    <source>
        <dbReference type="Proteomes" id="UP000239156"/>
    </source>
</evidence>
<evidence type="ECO:0000256" key="2">
    <source>
        <dbReference type="PROSITE-ProRule" id="PRU00176"/>
    </source>
</evidence>
<dbReference type="VEuPathDB" id="FungiDB:PSTT_03960"/>
<dbReference type="PANTHER" id="PTHR19965">
    <property type="entry name" value="RNA AND EXPORT FACTOR BINDING PROTEIN"/>
    <property type="match status" value="1"/>
</dbReference>
<gene>
    <name evidence="5" type="ORF">PSTT_03960</name>
</gene>
<evidence type="ECO:0000313" key="5">
    <source>
        <dbReference type="EMBL" id="POW13225.1"/>
    </source>
</evidence>
<dbReference type="Pfam" id="PF00076">
    <property type="entry name" value="RRM_1"/>
    <property type="match status" value="1"/>
</dbReference>
<feature type="domain" description="RRM" evidence="4">
    <location>
        <begin position="19"/>
        <end position="98"/>
    </location>
</feature>
<organism evidence="5 6">
    <name type="scientific">Puccinia striiformis</name>
    <dbReference type="NCBI Taxonomy" id="27350"/>
    <lineage>
        <taxon>Eukaryota</taxon>
        <taxon>Fungi</taxon>
        <taxon>Dikarya</taxon>
        <taxon>Basidiomycota</taxon>
        <taxon>Pucciniomycotina</taxon>
        <taxon>Pucciniomycetes</taxon>
        <taxon>Pucciniales</taxon>
        <taxon>Pucciniaceae</taxon>
        <taxon>Puccinia</taxon>
    </lineage>
</organism>
<dbReference type="EMBL" id="PKSL01000026">
    <property type="protein sequence ID" value="POW13225.1"/>
    <property type="molecule type" value="Genomic_DNA"/>
</dbReference>
<feature type="compositionally biased region" description="Polar residues" evidence="3">
    <location>
        <begin position="143"/>
        <end position="157"/>
    </location>
</feature>
<dbReference type="GO" id="GO:0003729">
    <property type="term" value="F:mRNA binding"/>
    <property type="evidence" value="ECO:0007669"/>
    <property type="project" value="TreeGrafter"/>
</dbReference>
<feature type="region of interest" description="Disordered" evidence="3">
    <location>
        <begin position="193"/>
        <end position="213"/>
    </location>
</feature>